<gene>
    <name evidence="2" type="ORF">Vbra_19871</name>
</gene>
<keyword evidence="3" id="KW-1185">Reference proteome</keyword>
<dbReference type="Proteomes" id="UP000041254">
    <property type="component" value="Unassembled WGS sequence"/>
</dbReference>
<evidence type="ECO:0000313" key="3">
    <source>
        <dbReference type="Proteomes" id="UP000041254"/>
    </source>
</evidence>
<feature type="compositionally biased region" description="Low complexity" evidence="1">
    <location>
        <begin position="53"/>
        <end position="70"/>
    </location>
</feature>
<dbReference type="InParanoid" id="A0A0G4H7S6"/>
<dbReference type="VEuPathDB" id="CryptoDB:Vbra_19871"/>
<dbReference type="EMBL" id="CDMY01001057">
    <property type="protein sequence ID" value="CEM39969.1"/>
    <property type="molecule type" value="Genomic_DNA"/>
</dbReference>
<proteinExistence type="predicted"/>
<reference evidence="2 3" key="1">
    <citation type="submission" date="2014-11" db="EMBL/GenBank/DDBJ databases">
        <authorList>
            <person name="Zhu J."/>
            <person name="Qi W."/>
            <person name="Song R."/>
        </authorList>
    </citation>
    <scope>NUCLEOTIDE SEQUENCE [LARGE SCALE GENOMIC DNA]</scope>
</reference>
<evidence type="ECO:0000256" key="1">
    <source>
        <dbReference type="SAM" id="MobiDB-lite"/>
    </source>
</evidence>
<sequence length="134" mass="14700">MIEDANTASFTRARAAVSALLFGSDVPISHPSQVTSRRAAICTQRTHRRSRRSTSSAEWASWSSATTSSIPTSRKFFSLHRAAFAAALERGVDFRPLANAEYAKHFGGNAGSPPFPETLMPQEENVLFIPQWFG</sequence>
<feature type="region of interest" description="Disordered" evidence="1">
    <location>
        <begin position="33"/>
        <end position="70"/>
    </location>
</feature>
<name>A0A0G4H7S6_VITBC</name>
<dbReference type="AlphaFoldDB" id="A0A0G4H7S6"/>
<organism evidence="2 3">
    <name type="scientific">Vitrella brassicaformis (strain CCMP3155)</name>
    <dbReference type="NCBI Taxonomy" id="1169540"/>
    <lineage>
        <taxon>Eukaryota</taxon>
        <taxon>Sar</taxon>
        <taxon>Alveolata</taxon>
        <taxon>Colpodellida</taxon>
        <taxon>Vitrellaceae</taxon>
        <taxon>Vitrella</taxon>
    </lineage>
</organism>
<protein>
    <submittedName>
        <fullName evidence="2">Uncharacterized protein</fullName>
    </submittedName>
</protein>
<accession>A0A0G4H7S6</accession>
<evidence type="ECO:0000313" key="2">
    <source>
        <dbReference type="EMBL" id="CEM39969.1"/>
    </source>
</evidence>